<evidence type="ECO:0000259" key="1">
    <source>
        <dbReference type="Pfam" id="PF00535"/>
    </source>
</evidence>
<dbReference type="SUPFAM" id="SSF53448">
    <property type="entry name" value="Nucleotide-diphospho-sugar transferases"/>
    <property type="match status" value="1"/>
</dbReference>
<evidence type="ECO:0000313" key="3">
    <source>
        <dbReference type="Proteomes" id="UP000765802"/>
    </source>
</evidence>
<dbReference type="InterPro" id="IPR001173">
    <property type="entry name" value="Glyco_trans_2-like"/>
</dbReference>
<dbReference type="InterPro" id="IPR029044">
    <property type="entry name" value="Nucleotide-diphossugar_trans"/>
</dbReference>
<dbReference type="RefSeq" id="WP_187258160.1">
    <property type="nucleotide sequence ID" value="NZ_JBHULF010000019.1"/>
</dbReference>
<gene>
    <name evidence="2" type="ORF">BC349_17470</name>
</gene>
<dbReference type="Pfam" id="PF00535">
    <property type="entry name" value="Glycos_transf_2"/>
    <property type="match status" value="1"/>
</dbReference>
<dbReference type="PANTHER" id="PTHR43179">
    <property type="entry name" value="RHAMNOSYLTRANSFERASE WBBL"/>
    <property type="match status" value="1"/>
</dbReference>
<dbReference type="EMBL" id="MBUA01000029">
    <property type="protein sequence ID" value="MBC6492850.1"/>
    <property type="molecule type" value="Genomic_DNA"/>
</dbReference>
<accession>A0ABR7MDK4</accession>
<dbReference type="Proteomes" id="UP000765802">
    <property type="component" value="Unassembled WGS sequence"/>
</dbReference>
<protein>
    <recommendedName>
        <fullName evidence="1">Glycosyltransferase 2-like domain-containing protein</fullName>
    </recommendedName>
</protein>
<keyword evidence="3" id="KW-1185">Reference proteome</keyword>
<organism evidence="2 3">
    <name type="scientific">Flavihumibacter stibioxidans</name>
    <dbReference type="NCBI Taxonomy" id="1834163"/>
    <lineage>
        <taxon>Bacteria</taxon>
        <taxon>Pseudomonadati</taxon>
        <taxon>Bacteroidota</taxon>
        <taxon>Chitinophagia</taxon>
        <taxon>Chitinophagales</taxon>
        <taxon>Chitinophagaceae</taxon>
        <taxon>Flavihumibacter</taxon>
    </lineage>
</organism>
<comment type="caution">
    <text evidence="2">The sequence shown here is derived from an EMBL/GenBank/DDBJ whole genome shotgun (WGS) entry which is preliminary data.</text>
</comment>
<name>A0ABR7MDK4_9BACT</name>
<reference evidence="2 3" key="1">
    <citation type="submission" date="2016-07" db="EMBL/GenBank/DDBJ databases">
        <title>Genome analysis of Flavihumibacter stibioxidans YS-17.</title>
        <authorList>
            <person name="Shi K."/>
            <person name="Han Y."/>
            <person name="Wang G."/>
        </authorList>
    </citation>
    <scope>NUCLEOTIDE SEQUENCE [LARGE SCALE GENOMIC DNA]</scope>
    <source>
        <strain evidence="2 3">YS-17</strain>
    </source>
</reference>
<evidence type="ECO:0000313" key="2">
    <source>
        <dbReference type="EMBL" id="MBC6492850.1"/>
    </source>
</evidence>
<sequence length="393" mass="43978">MQLSVIIVNYNVCYFLEQCLCTVLRAADGISTEIIVVDNASQDESRKFLPDRFPEVRFIWNENNAGFGRANNQALQIAKGDYLLLLNPDTLLPENVLKVCLNFFASHPDAGALGMRMFDGRGHYLPESKRGLPDAWTAFFKLSGLIRLFPRHTRIARYYLGHLSPEEVQEVEVLAGAFMMLPRSVYEKLGGFEEAFFMYGEDIDLSYRITQAGYKNYYLPSPGIIHFKGESTRKDIRYTRHFYEAMLIFVRKHYGRQPVLLKLAMELGIFLRGSLSGFGKLLRKKEPEGNTATNWRKTGPEAVLAELAVISGTMQVTEGAMIPSARSHDIETAPDLTKGEPTIFAIGEGFGLNLVLESLRQHHPAVPVRFHLAGTASVIGSDDPGGRGEVILL</sequence>
<dbReference type="Gene3D" id="3.90.550.10">
    <property type="entry name" value="Spore Coat Polysaccharide Biosynthesis Protein SpsA, Chain A"/>
    <property type="match status" value="1"/>
</dbReference>
<dbReference type="CDD" id="cd04186">
    <property type="entry name" value="GT_2_like_c"/>
    <property type="match status" value="1"/>
</dbReference>
<dbReference type="PANTHER" id="PTHR43179:SF7">
    <property type="entry name" value="RHAMNOSYLTRANSFERASE WBBL"/>
    <property type="match status" value="1"/>
</dbReference>
<feature type="domain" description="Glycosyltransferase 2-like" evidence="1">
    <location>
        <begin position="4"/>
        <end position="187"/>
    </location>
</feature>
<proteinExistence type="predicted"/>